<name>A0AAX4FU95_9EURY</name>
<dbReference type="Pfam" id="PF09846">
    <property type="entry name" value="OapB"/>
    <property type="match status" value="1"/>
</dbReference>
<dbReference type="InterPro" id="IPR012017">
    <property type="entry name" value="OapB-like"/>
</dbReference>
<dbReference type="RefSeq" id="WP_318620913.1">
    <property type="nucleotide sequence ID" value="NZ_CP137642.1"/>
</dbReference>
<proteinExistence type="predicted"/>
<dbReference type="KEGG" id="mrc:R6Y96_08630"/>
<evidence type="ECO:0000313" key="2">
    <source>
        <dbReference type="Proteomes" id="UP001305652"/>
    </source>
</evidence>
<dbReference type="PIRSF" id="PIRSF004977">
    <property type="entry name" value="UCP004977"/>
    <property type="match status" value="1"/>
</dbReference>
<dbReference type="AlphaFoldDB" id="A0AAX4FU95"/>
<sequence>MIQGVQIDLISAERLDKLTMMEKIHLILDEVMEGNIVVLEKGLAPEEQSKLIEVTMREISPDGFAGIEMETYPVKEAQGGFLGKLFGGRRPETRLTVIGPANQLKTLRKDKDLISAWVSSSR</sequence>
<evidence type="ECO:0000313" key="1">
    <source>
        <dbReference type="EMBL" id="WOX57355.1"/>
    </source>
</evidence>
<dbReference type="Proteomes" id="UP001305652">
    <property type="component" value="Chromosome"/>
</dbReference>
<organism evidence="1 2">
    <name type="scientific">Methanoculleus receptaculi</name>
    <dbReference type="NCBI Taxonomy" id="394967"/>
    <lineage>
        <taxon>Archaea</taxon>
        <taxon>Methanobacteriati</taxon>
        <taxon>Methanobacteriota</taxon>
        <taxon>Stenosarchaea group</taxon>
        <taxon>Methanomicrobia</taxon>
        <taxon>Methanomicrobiales</taxon>
        <taxon>Methanomicrobiaceae</taxon>
        <taxon>Methanoculleus</taxon>
    </lineage>
</organism>
<dbReference type="GeneID" id="85733217"/>
<dbReference type="EMBL" id="CP137642">
    <property type="protein sequence ID" value="WOX57355.1"/>
    <property type="molecule type" value="Genomic_DNA"/>
</dbReference>
<gene>
    <name evidence="1" type="ORF">R6Y96_08630</name>
</gene>
<accession>A0AAX4FU95</accession>
<protein>
    <submittedName>
        <fullName evidence="1">DUF2073 domain-containing protein</fullName>
    </submittedName>
</protein>
<keyword evidence="2" id="KW-1185">Reference proteome</keyword>
<reference evidence="1 2" key="1">
    <citation type="submission" date="2023-10" db="EMBL/GenBank/DDBJ databases">
        <title>The complete genome sequence of Methanoculleus receptaculi DSM 18860.</title>
        <authorList>
            <person name="Lai S.-J."/>
            <person name="You Y.-T."/>
            <person name="Chen S.-C."/>
        </authorList>
    </citation>
    <scope>NUCLEOTIDE SEQUENCE [LARGE SCALE GENOMIC DNA]</scope>
    <source>
        <strain evidence="1 2">DSM 18860</strain>
    </source>
</reference>